<comment type="similarity">
    <text evidence="2">Belongs to the mitochondrion-specific ribosomal protein mL49 family.</text>
</comment>
<gene>
    <name evidence="8" type="ORF">E0L32_002950</name>
</gene>
<name>A0A507BK89_9PEZI</name>
<proteinExistence type="inferred from homology"/>
<keyword evidence="4" id="KW-0496">Mitochondrion</keyword>
<dbReference type="GO" id="GO:0003735">
    <property type="term" value="F:structural constituent of ribosome"/>
    <property type="evidence" value="ECO:0007669"/>
    <property type="project" value="InterPro"/>
</dbReference>
<dbReference type="RefSeq" id="XP_030999560.1">
    <property type="nucleotide sequence ID" value="XM_031137196.1"/>
</dbReference>
<evidence type="ECO:0000256" key="4">
    <source>
        <dbReference type="ARBA" id="ARBA00023128"/>
    </source>
</evidence>
<keyword evidence="3" id="KW-0689">Ribosomal protein</keyword>
<evidence type="ECO:0000256" key="1">
    <source>
        <dbReference type="ARBA" id="ARBA00004173"/>
    </source>
</evidence>
<keyword evidence="9" id="KW-1185">Reference proteome</keyword>
<sequence length="166" mass="18052">MLRSLPTTLRATPTPTSILRQSSLPTIRLLSQTSTTSTTAAPSATSTTPSSSPSIPQPSATSRRPDTNNNNNDATTTPAPPRRGPYFVARNFGNNFSVYHLRKRGGNLRQTVVKKVEGDARSLSRDLVAALGLPEKEVTVNSRTNHVTIKGFHEEKVKAWLAQRGF</sequence>
<dbReference type="GO" id="GO:0005762">
    <property type="term" value="C:mitochondrial large ribosomal subunit"/>
    <property type="evidence" value="ECO:0007669"/>
    <property type="project" value="TreeGrafter"/>
</dbReference>
<comment type="caution">
    <text evidence="8">The sequence shown here is derived from an EMBL/GenBank/DDBJ whole genome shotgun (WGS) entry which is preliminary data.</text>
</comment>
<dbReference type="STRING" id="1093900.A0A507BK89"/>
<dbReference type="OrthoDB" id="19439at2759"/>
<feature type="compositionally biased region" description="Low complexity" evidence="7">
    <location>
        <begin position="1"/>
        <end position="17"/>
    </location>
</feature>
<evidence type="ECO:0000256" key="2">
    <source>
        <dbReference type="ARBA" id="ARBA00005677"/>
    </source>
</evidence>
<dbReference type="Pfam" id="PF05046">
    <property type="entry name" value="Img2"/>
    <property type="match status" value="1"/>
</dbReference>
<dbReference type="Proteomes" id="UP000319257">
    <property type="component" value="Unassembled WGS sequence"/>
</dbReference>
<evidence type="ECO:0000256" key="5">
    <source>
        <dbReference type="ARBA" id="ARBA00023274"/>
    </source>
</evidence>
<evidence type="ECO:0000256" key="6">
    <source>
        <dbReference type="ARBA" id="ARBA00035191"/>
    </source>
</evidence>
<organism evidence="8 9">
    <name type="scientific">Thyridium curvatum</name>
    <dbReference type="NCBI Taxonomy" id="1093900"/>
    <lineage>
        <taxon>Eukaryota</taxon>
        <taxon>Fungi</taxon>
        <taxon>Dikarya</taxon>
        <taxon>Ascomycota</taxon>
        <taxon>Pezizomycotina</taxon>
        <taxon>Sordariomycetes</taxon>
        <taxon>Sordariomycetidae</taxon>
        <taxon>Thyridiales</taxon>
        <taxon>Thyridiaceae</taxon>
        <taxon>Thyridium</taxon>
    </lineage>
</organism>
<dbReference type="EMBL" id="SKBQ01000012">
    <property type="protein sequence ID" value="TPX17849.1"/>
    <property type="molecule type" value="Genomic_DNA"/>
</dbReference>
<keyword evidence="5" id="KW-0687">Ribonucleoprotein</keyword>
<comment type="subcellular location">
    <subcellularLocation>
        <location evidence="1">Mitochondrion</location>
    </subcellularLocation>
</comment>
<dbReference type="PANTHER" id="PTHR13477">
    <property type="entry name" value="MITOCHONDRIAL 39S RIBOSOMAL PROTEIN L49"/>
    <property type="match status" value="1"/>
</dbReference>
<dbReference type="InterPro" id="IPR007740">
    <property type="entry name" value="Ribosomal_mL49"/>
</dbReference>
<dbReference type="GeneID" id="41970397"/>
<dbReference type="Gene3D" id="3.30.780.10">
    <property type="entry name" value="SUI1-like domain"/>
    <property type="match status" value="1"/>
</dbReference>
<evidence type="ECO:0000313" key="8">
    <source>
        <dbReference type="EMBL" id="TPX17849.1"/>
    </source>
</evidence>
<reference evidence="8 9" key="1">
    <citation type="submission" date="2019-06" db="EMBL/GenBank/DDBJ databases">
        <title>Draft genome sequence of the filamentous fungus Phialemoniopsis curvata isolated from diesel fuel.</title>
        <authorList>
            <person name="Varaljay V.A."/>
            <person name="Lyon W.J."/>
            <person name="Crouch A.L."/>
            <person name="Drake C.E."/>
            <person name="Hollomon J.M."/>
            <person name="Nadeau L.J."/>
            <person name="Nunn H.S."/>
            <person name="Stevenson B.S."/>
            <person name="Bojanowski C.L."/>
            <person name="Crookes-Goodson W.J."/>
        </authorList>
    </citation>
    <scope>NUCLEOTIDE SEQUENCE [LARGE SCALE GENOMIC DNA]</scope>
    <source>
        <strain evidence="8 9">D216</strain>
    </source>
</reference>
<dbReference type="PANTHER" id="PTHR13477:SF0">
    <property type="entry name" value="LARGE RIBOSOMAL SUBUNIT PROTEIN ML49"/>
    <property type="match status" value="1"/>
</dbReference>
<evidence type="ECO:0000256" key="3">
    <source>
        <dbReference type="ARBA" id="ARBA00022980"/>
    </source>
</evidence>
<dbReference type="InParanoid" id="A0A507BK89"/>
<protein>
    <recommendedName>
        <fullName evidence="6">Large ribosomal subunit protein mL49</fullName>
    </recommendedName>
</protein>
<dbReference type="GO" id="GO:0006412">
    <property type="term" value="P:translation"/>
    <property type="evidence" value="ECO:0007669"/>
    <property type="project" value="InterPro"/>
</dbReference>
<feature type="region of interest" description="Disordered" evidence="7">
    <location>
        <begin position="1"/>
        <end position="84"/>
    </location>
</feature>
<evidence type="ECO:0000313" key="9">
    <source>
        <dbReference type="Proteomes" id="UP000319257"/>
    </source>
</evidence>
<dbReference type="AlphaFoldDB" id="A0A507BK89"/>
<accession>A0A507BK89</accession>
<feature type="compositionally biased region" description="Low complexity" evidence="7">
    <location>
        <begin position="31"/>
        <end position="77"/>
    </location>
</feature>
<evidence type="ECO:0000256" key="7">
    <source>
        <dbReference type="SAM" id="MobiDB-lite"/>
    </source>
</evidence>